<evidence type="ECO:0000313" key="2">
    <source>
        <dbReference type="EMBL" id="TRY97315.1"/>
    </source>
</evidence>
<keyword evidence="1" id="KW-0812">Transmembrane</keyword>
<protein>
    <submittedName>
        <fullName evidence="2">Uncharacterized protein</fullName>
    </submittedName>
</protein>
<keyword evidence="1" id="KW-1133">Transmembrane helix</keyword>
<evidence type="ECO:0000313" key="3">
    <source>
        <dbReference type="Proteomes" id="UP000316079"/>
    </source>
</evidence>
<dbReference type="Proteomes" id="UP000316079">
    <property type="component" value="Unassembled WGS sequence"/>
</dbReference>
<gene>
    <name evidence="2" type="ORF">DNTS_020599</name>
</gene>
<proteinExistence type="predicted"/>
<reference evidence="2 3" key="1">
    <citation type="journal article" date="2019" name="Sci. Data">
        <title>Hybrid genome assembly and annotation of Danionella translucida.</title>
        <authorList>
            <person name="Kadobianskyi M."/>
            <person name="Schulze L."/>
            <person name="Schuelke M."/>
            <person name="Judkewitz B."/>
        </authorList>
    </citation>
    <scope>NUCLEOTIDE SEQUENCE [LARGE SCALE GENOMIC DNA]</scope>
    <source>
        <strain evidence="2 3">Bolton</strain>
    </source>
</reference>
<accession>A0A553R573</accession>
<evidence type="ECO:0000256" key="1">
    <source>
        <dbReference type="SAM" id="Phobius"/>
    </source>
</evidence>
<keyword evidence="1" id="KW-0472">Membrane</keyword>
<comment type="caution">
    <text evidence="2">The sequence shown here is derived from an EMBL/GenBank/DDBJ whole genome shotgun (WGS) entry which is preliminary data.</text>
</comment>
<feature type="non-terminal residue" evidence="2">
    <location>
        <position position="86"/>
    </location>
</feature>
<dbReference type="AlphaFoldDB" id="A0A553R573"/>
<feature type="transmembrane region" description="Helical" evidence="1">
    <location>
        <begin position="12"/>
        <end position="28"/>
    </location>
</feature>
<sequence>MTESIRCYGQNSAILLFPSLTFLLVIFRRRLQNVLGLLLEELQEPSRPPARGIPGRVILNPMTESHCQGFPMAGATLRPQTDTHLN</sequence>
<name>A0A553R573_9TELE</name>
<dbReference type="EMBL" id="SRMA01025234">
    <property type="protein sequence ID" value="TRY97315.1"/>
    <property type="molecule type" value="Genomic_DNA"/>
</dbReference>
<keyword evidence="3" id="KW-1185">Reference proteome</keyword>
<organism evidence="2 3">
    <name type="scientific">Danionella cerebrum</name>
    <dbReference type="NCBI Taxonomy" id="2873325"/>
    <lineage>
        <taxon>Eukaryota</taxon>
        <taxon>Metazoa</taxon>
        <taxon>Chordata</taxon>
        <taxon>Craniata</taxon>
        <taxon>Vertebrata</taxon>
        <taxon>Euteleostomi</taxon>
        <taxon>Actinopterygii</taxon>
        <taxon>Neopterygii</taxon>
        <taxon>Teleostei</taxon>
        <taxon>Ostariophysi</taxon>
        <taxon>Cypriniformes</taxon>
        <taxon>Danionidae</taxon>
        <taxon>Danioninae</taxon>
        <taxon>Danionella</taxon>
    </lineage>
</organism>